<feature type="compositionally biased region" description="Basic and acidic residues" evidence="6">
    <location>
        <begin position="342"/>
        <end position="362"/>
    </location>
</feature>
<feature type="region of interest" description="Disordered" evidence="6">
    <location>
        <begin position="234"/>
        <end position="313"/>
    </location>
</feature>
<evidence type="ECO:0000256" key="3">
    <source>
        <dbReference type="ARBA" id="ARBA00022530"/>
    </source>
</evidence>
<dbReference type="Proteomes" id="UP000515152">
    <property type="component" value="Unplaced"/>
</dbReference>
<dbReference type="AlphaFoldDB" id="A0A8M1K8H4"/>
<evidence type="ECO:0000313" key="10">
    <source>
        <dbReference type="RefSeq" id="XP_042560336.1"/>
    </source>
</evidence>
<dbReference type="Pfam" id="PF00092">
    <property type="entry name" value="VWA"/>
    <property type="match status" value="3"/>
</dbReference>
<dbReference type="RefSeq" id="XP_042560336.1">
    <property type="nucleotide sequence ID" value="XM_042704402.1"/>
</dbReference>
<dbReference type="GO" id="GO:0007155">
    <property type="term" value="P:cell adhesion"/>
    <property type="evidence" value="ECO:0007669"/>
    <property type="project" value="UniProtKB-KW"/>
</dbReference>
<accession>A0A8M1K8H4</accession>
<dbReference type="GO" id="GO:0005615">
    <property type="term" value="C:extracellular space"/>
    <property type="evidence" value="ECO:0007669"/>
    <property type="project" value="TreeGrafter"/>
</dbReference>
<dbReference type="OrthoDB" id="9944853at2759"/>
<evidence type="ECO:0000256" key="5">
    <source>
        <dbReference type="ARBA" id="ARBA00022889"/>
    </source>
</evidence>
<evidence type="ECO:0000256" key="7">
    <source>
        <dbReference type="SAM" id="SignalP"/>
    </source>
</evidence>
<proteinExistence type="predicted"/>
<name>A0A8M1K8H4_CLUHA</name>
<sequence>MAVLIWVVFLLGILQTSAQDPEYDLIRDQDSCPVGVYFALDTSESVALRDYPWGSLVEKLKIFVTMFSRRLEASAIKSEGVQWTYGGLHFSDHVEVFSPVTSDVTSFLRETAKVRYIGRGTFIDCALRNVTEQVRRSPGGKPRLQYAVVLTDGHSTGRPCGGVQQAAEAARAAGIRLFVVATDVETSEGDLKQIASSPAELYRKDYMVFPDDRRQAAIDRIVDTIVRDADFEGAKGSTGGIGDPGAAGPTGDAGIEGPIGLPGPKGRSGSPGYNGIDGEKGKRGTIGTAGCKGDSGMPGDPGPAGDFGFTGESGEPGEKVVFLGKVADQVRRVLGGLKGRRLSLDQQDRQGEDGPEGERGPTGERGLSGVTGPPGFPGIRGEVGEVGRGGPQGTPGELGDFGIRGDNGDPGPTGDRGESGLPGLQVHHPSLSVCWSLGSRLGVVQYSHQGALQAIRLDDHGITSVSSFKAKVKAMEWIAGGTWTPSALKFTYEQLIVPGRRKGTKVVAIVITDGRYDPKDLDNLGGLCSGVEVYGIAIGDMFDTDAEKQALTRIACNVRERVKTLSVYAELTAEEFLEEIELILCPEPENICPDLKCASDLSVAPLTQRPVDLLFFVDGSERMGPENFVSVLRFIELLSHEIPLSTREGDYKGARFAVMQFGGEQDPDVLLDFTAKRRSFTNLVSRAVYRDTSSTLGSAIQFAANNLVNPGGRYRGVRPDAELSFVFITDGVTSDVGFAEGLAAMRKTNAVAMAIAAGSDTDHERLLQLVFRDKSLVLNLKSYKDLSHPRVIKHIARCLG</sequence>
<feature type="compositionally biased region" description="Gly residues" evidence="6">
    <location>
        <begin position="236"/>
        <end position="245"/>
    </location>
</feature>
<feature type="region of interest" description="Disordered" evidence="6">
    <location>
        <begin position="341"/>
        <end position="417"/>
    </location>
</feature>
<keyword evidence="3" id="KW-0272">Extracellular matrix</keyword>
<comment type="subcellular location">
    <subcellularLocation>
        <location evidence="1">Secreted</location>
        <location evidence="1">Extracellular space</location>
        <location evidence="1">Extracellular matrix</location>
    </subcellularLocation>
</comment>
<dbReference type="Pfam" id="PF01391">
    <property type="entry name" value="Collagen"/>
    <property type="match status" value="2"/>
</dbReference>
<dbReference type="KEGG" id="char:122129485"/>
<evidence type="ECO:0000259" key="8">
    <source>
        <dbReference type="PROSITE" id="PS50234"/>
    </source>
</evidence>
<keyword evidence="4" id="KW-0677">Repeat</keyword>
<dbReference type="InterPro" id="IPR008160">
    <property type="entry name" value="Collagen"/>
</dbReference>
<feature type="compositionally biased region" description="Low complexity" evidence="6">
    <location>
        <begin position="294"/>
        <end position="310"/>
    </location>
</feature>
<evidence type="ECO:0000313" key="9">
    <source>
        <dbReference type="Proteomes" id="UP000515152"/>
    </source>
</evidence>
<dbReference type="GeneID" id="122129485"/>
<feature type="signal peptide" evidence="7">
    <location>
        <begin position="1"/>
        <end position="18"/>
    </location>
</feature>
<keyword evidence="9" id="KW-1185">Reference proteome</keyword>
<dbReference type="InterPro" id="IPR002035">
    <property type="entry name" value="VWF_A"/>
</dbReference>
<dbReference type="PANTHER" id="PTHR24020">
    <property type="entry name" value="COLLAGEN ALPHA"/>
    <property type="match status" value="1"/>
</dbReference>
<dbReference type="SMART" id="SM00327">
    <property type="entry name" value="VWA"/>
    <property type="match status" value="3"/>
</dbReference>
<dbReference type="PROSITE" id="PS50234">
    <property type="entry name" value="VWFA"/>
    <property type="match status" value="3"/>
</dbReference>
<feature type="domain" description="VWFA" evidence="8">
    <location>
        <begin position="439"/>
        <end position="580"/>
    </location>
</feature>
<dbReference type="InterPro" id="IPR050525">
    <property type="entry name" value="ECM_Assembly_Org"/>
</dbReference>
<feature type="domain" description="VWFA" evidence="8">
    <location>
        <begin position="612"/>
        <end position="795"/>
    </location>
</feature>
<reference evidence="10" key="1">
    <citation type="submission" date="2025-08" db="UniProtKB">
        <authorList>
            <consortium name="RefSeq"/>
        </authorList>
    </citation>
    <scope>IDENTIFICATION</scope>
</reference>
<evidence type="ECO:0000256" key="1">
    <source>
        <dbReference type="ARBA" id="ARBA00004498"/>
    </source>
</evidence>
<evidence type="ECO:0000256" key="2">
    <source>
        <dbReference type="ARBA" id="ARBA00022525"/>
    </source>
</evidence>
<organism evidence="9 10">
    <name type="scientific">Clupea harengus</name>
    <name type="common">Atlantic herring</name>
    <dbReference type="NCBI Taxonomy" id="7950"/>
    <lineage>
        <taxon>Eukaryota</taxon>
        <taxon>Metazoa</taxon>
        <taxon>Chordata</taxon>
        <taxon>Craniata</taxon>
        <taxon>Vertebrata</taxon>
        <taxon>Euteleostomi</taxon>
        <taxon>Actinopterygii</taxon>
        <taxon>Neopterygii</taxon>
        <taxon>Teleostei</taxon>
        <taxon>Clupei</taxon>
        <taxon>Clupeiformes</taxon>
        <taxon>Clupeoidei</taxon>
        <taxon>Clupeidae</taxon>
        <taxon>Clupea</taxon>
    </lineage>
</organism>
<gene>
    <name evidence="10" type="primary">LOC122129485</name>
</gene>
<keyword evidence="7" id="KW-0732">Signal</keyword>
<dbReference type="FunFam" id="3.40.50.410:FF:000026">
    <property type="entry name" value="Collagen, type VI, alpha 1"/>
    <property type="match status" value="1"/>
</dbReference>
<dbReference type="PANTHER" id="PTHR24020:SF29">
    <property type="entry name" value="COLLAGEN ALPHA-2(VI) CHAIN"/>
    <property type="match status" value="1"/>
</dbReference>
<feature type="compositionally biased region" description="Low complexity" evidence="6">
    <location>
        <begin position="246"/>
        <end position="255"/>
    </location>
</feature>
<keyword evidence="5" id="KW-0130">Cell adhesion</keyword>
<evidence type="ECO:0000256" key="4">
    <source>
        <dbReference type="ARBA" id="ARBA00022737"/>
    </source>
</evidence>
<keyword evidence="2" id="KW-0964">Secreted</keyword>
<feature type="domain" description="VWFA" evidence="8">
    <location>
        <begin position="35"/>
        <end position="225"/>
    </location>
</feature>
<protein>
    <submittedName>
        <fullName evidence="10">Collagen alpha-2(VI) chain-like</fullName>
    </submittedName>
</protein>
<feature type="chain" id="PRO_5035477983" evidence="7">
    <location>
        <begin position="19"/>
        <end position="800"/>
    </location>
</feature>
<evidence type="ECO:0000256" key="6">
    <source>
        <dbReference type="SAM" id="MobiDB-lite"/>
    </source>
</evidence>
<feature type="compositionally biased region" description="Gly residues" evidence="6">
    <location>
        <begin position="384"/>
        <end position="393"/>
    </location>
</feature>